<dbReference type="InterPro" id="IPR042150">
    <property type="entry name" value="MmRce1-like"/>
</dbReference>
<feature type="transmembrane region" description="Helical" evidence="1">
    <location>
        <begin position="314"/>
        <end position="334"/>
    </location>
</feature>
<dbReference type="GO" id="GO:0004175">
    <property type="term" value="F:endopeptidase activity"/>
    <property type="evidence" value="ECO:0007669"/>
    <property type="project" value="UniProtKB-ARBA"/>
</dbReference>
<feature type="transmembrane region" description="Helical" evidence="1">
    <location>
        <begin position="213"/>
        <end position="235"/>
    </location>
</feature>
<feature type="transmembrane region" description="Helical" evidence="1">
    <location>
        <begin position="256"/>
        <end position="277"/>
    </location>
</feature>
<dbReference type="PANTHER" id="PTHR35797:SF1">
    <property type="entry name" value="PROTEASE"/>
    <property type="match status" value="1"/>
</dbReference>
<sequence>MAEKSVEEEMSSGRPVSKSLKKETVVFLALTLGLTFLLNLIMWINYDSIVESIELISLATRVQMVIPAFSAIILNLFIFKTKTYPRKSKILFYYFLVLAALFALIFALWLVNPIDLASIASMEIASMENLGPILVMSILNLAILLLTLGWIVLAVIWNLKSDSRKELGVAKLSFGKPSYYLLFSLFFFSYFLLSTILNWGFNLGSSPSETTDLGSLLFGLATIVFGPILRFPQLFGEEYGCRIFLQDRLAQQFGRIKGVLLVGLVWGLWHAPLIAFGANYPGYPVLGILLFTIFAIEISIPLGLAVFKSKSVWLAAYLHGVINFAANVLAVYFYSPSDPVYSFGIGIYGLLVLGAITIAFFRSKEWKDSD</sequence>
<name>A0A0M0BRN4_9ARCH</name>
<protein>
    <recommendedName>
        <fullName evidence="2">CAAX prenyl protease 2/Lysostaphin resistance protein A-like domain-containing protein</fullName>
    </recommendedName>
</protein>
<dbReference type="EMBL" id="LFWU01000103">
    <property type="protein sequence ID" value="KON31252.1"/>
    <property type="molecule type" value="Genomic_DNA"/>
</dbReference>
<feature type="transmembrane region" description="Helical" evidence="1">
    <location>
        <begin position="24"/>
        <end position="46"/>
    </location>
</feature>
<dbReference type="Proteomes" id="UP000037237">
    <property type="component" value="Unassembled WGS sequence"/>
</dbReference>
<keyword evidence="1" id="KW-1133">Transmembrane helix</keyword>
<evidence type="ECO:0000313" key="3">
    <source>
        <dbReference type="EMBL" id="KON31252.1"/>
    </source>
</evidence>
<feature type="domain" description="CAAX prenyl protease 2/Lysostaphin resistance protein A-like" evidence="2">
    <location>
        <begin position="215"/>
        <end position="324"/>
    </location>
</feature>
<keyword evidence="1" id="KW-0812">Transmembrane</keyword>
<feature type="transmembrane region" description="Helical" evidence="1">
    <location>
        <begin position="283"/>
        <end position="307"/>
    </location>
</feature>
<reference evidence="3 4" key="1">
    <citation type="submission" date="2015-06" db="EMBL/GenBank/DDBJ databases">
        <title>New insights into the roles of widespread benthic archaea in carbon and nitrogen cycling.</title>
        <authorList>
            <person name="Lazar C.S."/>
            <person name="Baker B.J."/>
            <person name="Seitz K.W."/>
            <person name="Hyde A.S."/>
            <person name="Dick G.J."/>
            <person name="Hinrichs K.-U."/>
            <person name="Teske A.P."/>
        </authorList>
    </citation>
    <scope>NUCLEOTIDE SEQUENCE [LARGE SCALE GENOMIC DNA]</scope>
    <source>
        <strain evidence="3">SG8-32-1</strain>
    </source>
</reference>
<feature type="transmembrane region" description="Helical" evidence="1">
    <location>
        <begin position="58"/>
        <end position="79"/>
    </location>
</feature>
<evidence type="ECO:0000259" key="2">
    <source>
        <dbReference type="Pfam" id="PF02517"/>
    </source>
</evidence>
<evidence type="ECO:0000313" key="4">
    <source>
        <dbReference type="Proteomes" id="UP000037237"/>
    </source>
</evidence>
<accession>A0A0M0BRN4</accession>
<proteinExistence type="predicted"/>
<dbReference type="InterPro" id="IPR003675">
    <property type="entry name" value="Rce1/LyrA-like_dom"/>
</dbReference>
<keyword evidence="1" id="KW-0472">Membrane</keyword>
<evidence type="ECO:0000256" key="1">
    <source>
        <dbReference type="SAM" id="Phobius"/>
    </source>
</evidence>
<feature type="transmembrane region" description="Helical" evidence="1">
    <location>
        <begin position="131"/>
        <end position="159"/>
    </location>
</feature>
<feature type="transmembrane region" description="Helical" evidence="1">
    <location>
        <begin position="340"/>
        <end position="361"/>
    </location>
</feature>
<dbReference type="PANTHER" id="PTHR35797">
    <property type="entry name" value="PROTEASE-RELATED"/>
    <property type="match status" value="1"/>
</dbReference>
<gene>
    <name evidence="3" type="ORF">AC477_04280</name>
</gene>
<dbReference type="Pfam" id="PF02517">
    <property type="entry name" value="Rce1-like"/>
    <property type="match status" value="1"/>
</dbReference>
<comment type="caution">
    <text evidence="3">The sequence shown here is derived from an EMBL/GenBank/DDBJ whole genome shotgun (WGS) entry which is preliminary data.</text>
</comment>
<feature type="transmembrane region" description="Helical" evidence="1">
    <location>
        <begin position="179"/>
        <end position="201"/>
    </location>
</feature>
<organism evidence="3 4">
    <name type="scientific">miscellaneous Crenarchaeota group-1 archaeon SG8-32-1</name>
    <dbReference type="NCBI Taxonomy" id="1685124"/>
    <lineage>
        <taxon>Archaea</taxon>
        <taxon>Candidatus Bathyarchaeota</taxon>
        <taxon>MCG-1</taxon>
    </lineage>
</organism>
<dbReference type="AlphaFoldDB" id="A0A0M0BRN4"/>
<dbReference type="GO" id="GO:0080120">
    <property type="term" value="P:CAAX-box protein maturation"/>
    <property type="evidence" value="ECO:0007669"/>
    <property type="project" value="UniProtKB-ARBA"/>
</dbReference>
<feature type="transmembrane region" description="Helical" evidence="1">
    <location>
        <begin position="91"/>
        <end position="111"/>
    </location>
</feature>